<comment type="caution">
    <text evidence="3">The sequence shown here is derived from an EMBL/GenBank/DDBJ whole genome shotgun (WGS) entry which is preliminary data.</text>
</comment>
<dbReference type="AlphaFoldDB" id="A0A210Q4D0"/>
<feature type="compositionally biased region" description="Basic and acidic residues" evidence="1">
    <location>
        <begin position="109"/>
        <end position="130"/>
    </location>
</feature>
<feature type="region of interest" description="Disordered" evidence="1">
    <location>
        <begin position="109"/>
        <end position="158"/>
    </location>
</feature>
<dbReference type="Gene3D" id="3.80.10.10">
    <property type="entry name" value="Ribonuclease Inhibitor"/>
    <property type="match status" value="1"/>
</dbReference>
<sequence>MNLTGGEGEVVEEGQGHQPPTLDPALEAQAQLLLFSVPEESDVEMEIDHGLGSRTDTRLSIGRVPSQMSRATMVRTPAARPTTQEKVIQEMDDQENILITELKQSEYRLEESEEVESPREPDILYLDDKVPITSRTEEDEYDTDLEVEEDSEDLHDTSGKSNYKKICSQFGVVPISYFVRHILDQELVMRYHGLGPVAAKAMALVLKDNVTLEKLNLNGNWIEGPGGEAMARMLEENDYISEVCLSDNRLGTTGAKSLCRMLGVNTGLRKIDLSDNAFEDGAVEFFVEMLDNNKYLKSLNLSRNRFGEQAGELLGPAIASNDILDSLDLSWNHLRQKGAVSVARGLKENVRLKYCSLAWNGFGPEGGAAIADALVTNNSLQEIDISGNRLNADVAVKVAKAIAVNDNIRVLRMGNNLLTTIGAIALARSINETDSSEMEELDLTDIPVEFEFLRICEDIKMKRTNFKVTHGPILRSGNTMEDLGKPAIDPFKRKDPVMVLQDHIVVNDMRLLDILKRHDPNETLEVTPEQFMAALDELAVPYDKPKVDEAIERIAKEQNGRIHFGDFIKQFEQTGEDVNAADEDDQVT</sequence>
<name>A0A210Q4D0_MIZYE</name>
<protein>
    <recommendedName>
        <fullName evidence="2">EF-hand domain-containing protein</fullName>
    </recommendedName>
</protein>
<dbReference type="InterPro" id="IPR001611">
    <property type="entry name" value="Leu-rich_rpt"/>
</dbReference>
<dbReference type="PROSITE" id="PS50222">
    <property type="entry name" value="EF_HAND_2"/>
    <property type="match status" value="1"/>
</dbReference>
<feature type="compositionally biased region" description="Acidic residues" evidence="1">
    <location>
        <begin position="137"/>
        <end position="153"/>
    </location>
</feature>
<dbReference type="Gene3D" id="1.10.238.10">
    <property type="entry name" value="EF-hand"/>
    <property type="match status" value="1"/>
</dbReference>
<reference evidence="3 4" key="1">
    <citation type="journal article" date="2017" name="Nat. Ecol. Evol.">
        <title>Scallop genome provides insights into evolution of bilaterian karyotype and development.</title>
        <authorList>
            <person name="Wang S."/>
            <person name="Zhang J."/>
            <person name="Jiao W."/>
            <person name="Li J."/>
            <person name="Xun X."/>
            <person name="Sun Y."/>
            <person name="Guo X."/>
            <person name="Huan P."/>
            <person name="Dong B."/>
            <person name="Zhang L."/>
            <person name="Hu X."/>
            <person name="Sun X."/>
            <person name="Wang J."/>
            <person name="Zhao C."/>
            <person name="Wang Y."/>
            <person name="Wang D."/>
            <person name="Huang X."/>
            <person name="Wang R."/>
            <person name="Lv J."/>
            <person name="Li Y."/>
            <person name="Zhang Z."/>
            <person name="Liu B."/>
            <person name="Lu W."/>
            <person name="Hui Y."/>
            <person name="Liang J."/>
            <person name="Zhou Z."/>
            <person name="Hou R."/>
            <person name="Li X."/>
            <person name="Liu Y."/>
            <person name="Li H."/>
            <person name="Ning X."/>
            <person name="Lin Y."/>
            <person name="Zhao L."/>
            <person name="Xing Q."/>
            <person name="Dou J."/>
            <person name="Li Y."/>
            <person name="Mao J."/>
            <person name="Guo H."/>
            <person name="Dou H."/>
            <person name="Li T."/>
            <person name="Mu C."/>
            <person name="Jiang W."/>
            <person name="Fu Q."/>
            <person name="Fu X."/>
            <person name="Miao Y."/>
            <person name="Liu J."/>
            <person name="Yu Q."/>
            <person name="Li R."/>
            <person name="Liao H."/>
            <person name="Li X."/>
            <person name="Kong Y."/>
            <person name="Jiang Z."/>
            <person name="Chourrout D."/>
            <person name="Li R."/>
            <person name="Bao Z."/>
        </authorList>
    </citation>
    <scope>NUCLEOTIDE SEQUENCE [LARGE SCALE GENOMIC DNA]</scope>
    <source>
        <strain evidence="3 4">PY_sf001</strain>
    </source>
</reference>
<dbReference type="InterPro" id="IPR002048">
    <property type="entry name" value="EF_hand_dom"/>
</dbReference>
<feature type="domain" description="EF-hand" evidence="2">
    <location>
        <begin position="542"/>
        <end position="577"/>
    </location>
</feature>
<dbReference type="EMBL" id="NEDP02005067">
    <property type="protein sequence ID" value="OWF43539.1"/>
    <property type="molecule type" value="Genomic_DNA"/>
</dbReference>
<evidence type="ECO:0000313" key="4">
    <source>
        <dbReference type="Proteomes" id="UP000242188"/>
    </source>
</evidence>
<dbReference type="PANTHER" id="PTHR24114:SF50">
    <property type="entry name" value="RNI-LIKE PROTEIN"/>
    <property type="match status" value="1"/>
</dbReference>
<dbReference type="InterPro" id="IPR032675">
    <property type="entry name" value="LRR_dom_sf"/>
</dbReference>
<dbReference type="GO" id="GO:0005509">
    <property type="term" value="F:calcium ion binding"/>
    <property type="evidence" value="ECO:0007669"/>
    <property type="project" value="InterPro"/>
</dbReference>
<dbReference type="SUPFAM" id="SSF52047">
    <property type="entry name" value="RNI-like"/>
    <property type="match status" value="1"/>
</dbReference>
<evidence type="ECO:0000256" key="1">
    <source>
        <dbReference type="SAM" id="MobiDB-lite"/>
    </source>
</evidence>
<accession>A0A210Q4D0</accession>
<feature type="region of interest" description="Disordered" evidence="1">
    <location>
        <begin position="1"/>
        <end position="23"/>
    </location>
</feature>
<dbReference type="InterPro" id="IPR011992">
    <property type="entry name" value="EF-hand-dom_pair"/>
</dbReference>
<proteinExistence type="predicted"/>
<evidence type="ECO:0000259" key="2">
    <source>
        <dbReference type="PROSITE" id="PS50222"/>
    </source>
</evidence>
<evidence type="ECO:0000313" key="3">
    <source>
        <dbReference type="EMBL" id="OWF43539.1"/>
    </source>
</evidence>
<dbReference type="InterPro" id="IPR052394">
    <property type="entry name" value="LRR-containing"/>
</dbReference>
<organism evidence="3 4">
    <name type="scientific">Mizuhopecten yessoensis</name>
    <name type="common">Japanese scallop</name>
    <name type="synonym">Patinopecten yessoensis</name>
    <dbReference type="NCBI Taxonomy" id="6573"/>
    <lineage>
        <taxon>Eukaryota</taxon>
        <taxon>Metazoa</taxon>
        <taxon>Spiralia</taxon>
        <taxon>Lophotrochozoa</taxon>
        <taxon>Mollusca</taxon>
        <taxon>Bivalvia</taxon>
        <taxon>Autobranchia</taxon>
        <taxon>Pteriomorphia</taxon>
        <taxon>Pectinida</taxon>
        <taxon>Pectinoidea</taxon>
        <taxon>Pectinidae</taxon>
        <taxon>Mizuhopecten</taxon>
    </lineage>
</organism>
<keyword evidence="4" id="KW-1185">Reference proteome</keyword>
<gene>
    <name evidence="3" type="ORF">KP79_PYT10229</name>
</gene>
<dbReference type="SMART" id="SM00368">
    <property type="entry name" value="LRR_RI"/>
    <property type="match status" value="8"/>
</dbReference>
<dbReference type="PANTHER" id="PTHR24114">
    <property type="entry name" value="LEUCINE RICH REPEAT FAMILY PROTEIN"/>
    <property type="match status" value="1"/>
</dbReference>
<dbReference type="Proteomes" id="UP000242188">
    <property type="component" value="Unassembled WGS sequence"/>
</dbReference>
<dbReference type="OrthoDB" id="120976at2759"/>
<dbReference type="SUPFAM" id="SSF47473">
    <property type="entry name" value="EF-hand"/>
    <property type="match status" value="1"/>
</dbReference>
<dbReference type="Pfam" id="PF13516">
    <property type="entry name" value="LRR_6"/>
    <property type="match status" value="4"/>
</dbReference>